<dbReference type="Proteomes" id="UP001634413">
    <property type="component" value="Unassembled WGS sequence"/>
</dbReference>
<reference evidence="1 2" key="1">
    <citation type="journal article" date="2024" name="Anaerobe">
        <title>The identification of Finegoldia dalianensis sp. nov., isolated from the pus of a patient with skin abscess and genomic analysis of the strains belonging to Finegoldia genus.</title>
        <authorList>
            <person name="Li Y."/>
            <person name="Wang Y."/>
            <person name="Xiao D."/>
            <person name="Wang J."/>
            <person name="Jin D."/>
        </authorList>
    </citation>
    <scope>NUCLEOTIDE SEQUENCE [LARGE SCALE GENOMIC DNA]</scope>
    <source>
        <strain evidence="1 2">LY240594</strain>
    </source>
</reference>
<protein>
    <recommendedName>
        <fullName evidence="3">Conjugal transfer protein</fullName>
    </recommendedName>
</protein>
<evidence type="ECO:0008006" key="3">
    <source>
        <dbReference type="Google" id="ProtNLM"/>
    </source>
</evidence>
<comment type="caution">
    <text evidence="1">The sequence shown here is derived from an EMBL/GenBank/DDBJ whole genome shotgun (WGS) entry which is preliminary data.</text>
</comment>
<evidence type="ECO:0000313" key="2">
    <source>
        <dbReference type="Proteomes" id="UP001634413"/>
    </source>
</evidence>
<keyword evidence="2" id="KW-1185">Reference proteome</keyword>
<sequence>MKLIGLKIDKNPLTVDFMWKPNRKREEDFCYQELYKDLYFKITDRKQITEIMEYFVEKCDEDTSPQGLWEYKEINYQTLMKDFKENSDFDEVLDHIAKILDISFSDEDRSYITCIDVSYPETWEV</sequence>
<organism evidence="1 2">
    <name type="scientific">Finegoldia dalianensis</name>
    <dbReference type="NCBI Taxonomy" id="3145239"/>
    <lineage>
        <taxon>Bacteria</taxon>
        <taxon>Bacillati</taxon>
        <taxon>Bacillota</taxon>
        <taxon>Tissierellia</taxon>
        <taxon>Tissierellales</taxon>
        <taxon>Peptoniphilaceae</taxon>
        <taxon>Finegoldia</taxon>
    </lineage>
</organism>
<dbReference type="RefSeq" id="WP_412702012.1">
    <property type="nucleotide sequence ID" value="NZ_JBDLBQ010000007.1"/>
</dbReference>
<dbReference type="EMBL" id="JBDLBQ010000007">
    <property type="protein sequence ID" value="MFN2102870.1"/>
    <property type="molecule type" value="Genomic_DNA"/>
</dbReference>
<proteinExistence type="predicted"/>
<gene>
    <name evidence="1" type="ORF">ABDJ34_08145</name>
</gene>
<evidence type="ECO:0000313" key="1">
    <source>
        <dbReference type="EMBL" id="MFN2102870.1"/>
    </source>
</evidence>
<name>A0ABW9KDW9_9FIRM</name>
<accession>A0ABW9KDW9</accession>